<organism evidence="1 2">
    <name type="scientific">Paracandidimonas soli</name>
    <dbReference type="NCBI Taxonomy" id="1917182"/>
    <lineage>
        <taxon>Bacteria</taxon>
        <taxon>Pseudomonadati</taxon>
        <taxon>Pseudomonadota</taxon>
        <taxon>Betaproteobacteria</taxon>
        <taxon>Burkholderiales</taxon>
        <taxon>Alcaligenaceae</taxon>
        <taxon>Paracandidimonas</taxon>
    </lineage>
</organism>
<accession>A0A4R3V457</accession>
<keyword evidence="2" id="KW-1185">Reference proteome</keyword>
<evidence type="ECO:0000313" key="2">
    <source>
        <dbReference type="Proteomes" id="UP000294692"/>
    </source>
</evidence>
<dbReference type="AlphaFoldDB" id="A0A4R3V457"/>
<gene>
    <name evidence="1" type="ORF">EV686_10529</name>
</gene>
<comment type="caution">
    <text evidence="1">The sequence shown here is derived from an EMBL/GenBank/DDBJ whole genome shotgun (WGS) entry which is preliminary data.</text>
</comment>
<sequence>MSFFWQNSEFTEAVPYGAACMSFSAAPSVPEIVS</sequence>
<proteinExistence type="predicted"/>
<protein>
    <submittedName>
        <fullName evidence="1">Uncharacterized protein</fullName>
    </submittedName>
</protein>
<evidence type="ECO:0000313" key="1">
    <source>
        <dbReference type="EMBL" id="TCU98332.1"/>
    </source>
</evidence>
<dbReference type="EMBL" id="SMBX01000005">
    <property type="protein sequence ID" value="TCU98332.1"/>
    <property type="molecule type" value="Genomic_DNA"/>
</dbReference>
<name>A0A4R3V457_9BURK</name>
<reference evidence="1 2" key="1">
    <citation type="submission" date="2019-03" db="EMBL/GenBank/DDBJ databases">
        <title>Genomic Encyclopedia of Type Strains, Phase IV (KMG-IV): sequencing the most valuable type-strain genomes for metagenomic binning, comparative biology and taxonomic classification.</title>
        <authorList>
            <person name="Goeker M."/>
        </authorList>
    </citation>
    <scope>NUCLEOTIDE SEQUENCE [LARGE SCALE GENOMIC DNA]</scope>
    <source>
        <strain evidence="1 2">DSM 100048</strain>
    </source>
</reference>
<dbReference type="Proteomes" id="UP000294692">
    <property type="component" value="Unassembled WGS sequence"/>
</dbReference>